<dbReference type="STRING" id="34720.A0A151JU27"/>
<feature type="compositionally biased region" description="Basic and acidic residues" evidence="1">
    <location>
        <begin position="1"/>
        <end position="15"/>
    </location>
</feature>
<protein>
    <submittedName>
        <fullName evidence="2">Uncharacterized protein</fullName>
    </submittedName>
</protein>
<evidence type="ECO:0000313" key="2">
    <source>
        <dbReference type="EMBL" id="KYN34037.1"/>
    </source>
</evidence>
<proteinExistence type="predicted"/>
<organism evidence="2 3">
    <name type="scientific">Trachymyrmex septentrionalis</name>
    <dbReference type="NCBI Taxonomy" id="34720"/>
    <lineage>
        <taxon>Eukaryota</taxon>
        <taxon>Metazoa</taxon>
        <taxon>Ecdysozoa</taxon>
        <taxon>Arthropoda</taxon>
        <taxon>Hexapoda</taxon>
        <taxon>Insecta</taxon>
        <taxon>Pterygota</taxon>
        <taxon>Neoptera</taxon>
        <taxon>Endopterygota</taxon>
        <taxon>Hymenoptera</taxon>
        <taxon>Apocrita</taxon>
        <taxon>Aculeata</taxon>
        <taxon>Formicoidea</taxon>
        <taxon>Formicidae</taxon>
        <taxon>Myrmicinae</taxon>
        <taxon>Trachymyrmex</taxon>
    </lineage>
</organism>
<evidence type="ECO:0000313" key="3">
    <source>
        <dbReference type="Proteomes" id="UP000078541"/>
    </source>
</evidence>
<name>A0A151JU27_9HYME</name>
<feature type="region of interest" description="Disordered" evidence="1">
    <location>
        <begin position="60"/>
        <end position="95"/>
    </location>
</feature>
<dbReference type="Proteomes" id="UP000078541">
    <property type="component" value="Unassembled WGS sequence"/>
</dbReference>
<gene>
    <name evidence="2" type="ORF">ALC56_11633</name>
</gene>
<feature type="region of interest" description="Disordered" evidence="1">
    <location>
        <begin position="1"/>
        <end position="31"/>
    </location>
</feature>
<accession>A0A151JU27</accession>
<dbReference type="EMBL" id="KQ981867">
    <property type="protein sequence ID" value="KYN34037.1"/>
    <property type="molecule type" value="Genomic_DNA"/>
</dbReference>
<sequence>MADVREHKKIAKEIENTSESIRKKHRSLKTHRIEEDIALDRHFKPLIEPLRFFVDSPSMRATKRESRNEDAASALKRERKEEQGQEKREKKPARRSSVPRFCINLMIDRTFACKRQKVERHYEPTWACRVKSTSRVKKLEKVVPRVRTLNENIIDYVYWDELVDRLRLLEASRQTVHNAHEILSIIEELREAGFIIN</sequence>
<reference evidence="2 3" key="1">
    <citation type="submission" date="2016-03" db="EMBL/GenBank/DDBJ databases">
        <title>Trachymyrmex septentrionalis WGS genome.</title>
        <authorList>
            <person name="Nygaard S."/>
            <person name="Hu H."/>
            <person name="Boomsma J."/>
            <person name="Zhang G."/>
        </authorList>
    </citation>
    <scope>NUCLEOTIDE SEQUENCE [LARGE SCALE GENOMIC DNA]</scope>
    <source>
        <strain evidence="2">Tsep2-gDNA-1</strain>
        <tissue evidence="2">Whole body</tissue>
    </source>
</reference>
<evidence type="ECO:0000256" key="1">
    <source>
        <dbReference type="SAM" id="MobiDB-lite"/>
    </source>
</evidence>
<keyword evidence="3" id="KW-1185">Reference proteome</keyword>
<dbReference type="AlphaFoldDB" id="A0A151JU27"/>
<feature type="compositionally biased region" description="Basic and acidic residues" evidence="1">
    <location>
        <begin position="62"/>
        <end position="89"/>
    </location>
</feature>